<feature type="non-terminal residue" evidence="2">
    <location>
        <position position="192"/>
    </location>
</feature>
<feature type="transmembrane region" description="Helical" evidence="1">
    <location>
        <begin position="52"/>
        <end position="73"/>
    </location>
</feature>
<keyword evidence="1" id="KW-0812">Transmembrane</keyword>
<proteinExistence type="predicted"/>
<dbReference type="AlphaFoldDB" id="A0A9D2E5F5"/>
<evidence type="ECO:0000313" key="3">
    <source>
        <dbReference type="Proteomes" id="UP000824035"/>
    </source>
</evidence>
<protein>
    <recommendedName>
        <fullName evidence="4">DUF4179 domain-containing protein</fullName>
    </recommendedName>
</protein>
<gene>
    <name evidence="2" type="ORF">H9813_08020</name>
</gene>
<evidence type="ECO:0008006" key="4">
    <source>
        <dbReference type="Google" id="ProtNLM"/>
    </source>
</evidence>
<evidence type="ECO:0000313" key="2">
    <source>
        <dbReference type="EMBL" id="HIZ31155.1"/>
    </source>
</evidence>
<keyword evidence="1" id="KW-0472">Membrane</keyword>
<dbReference type="EMBL" id="DXBV01000077">
    <property type="protein sequence ID" value="HIZ31155.1"/>
    <property type="molecule type" value="Genomic_DNA"/>
</dbReference>
<organism evidence="2 3">
    <name type="scientific">Candidatus Allofournierella merdipullorum</name>
    <dbReference type="NCBI Taxonomy" id="2838595"/>
    <lineage>
        <taxon>Bacteria</taxon>
        <taxon>Bacillati</taxon>
        <taxon>Bacillota</taxon>
        <taxon>Clostridia</taxon>
        <taxon>Eubacteriales</taxon>
        <taxon>Oscillospiraceae</taxon>
        <taxon>Allofournierella</taxon>
    </lineage>
</organism>
<name>A0A9D2E5F5_9FIRM</name>
<evidence type="ECO:0000256" key="1">
    <source>
        <dbReference type="SAM" id="Phobius"/>
    </source>
</evidence>
<dbReference type="Proteomes" id="UP000824035">
    <property type="component" value="Unassembled WGS sequence"/>
</dbReference>
<reference evidence="2" key="2">
    <citation type="submission" date="2021-04" db="EMBL/GenBank/DDBJ databases">
        <authorList>
            <person name="Gilroy R."/>
        </authorList>
    </citation>
    <scope>NUCLEOTIDE SEQUENCE</scope>
    <source>
        <strain evidence="2">ChiGjej4B4-18154</strain>
    </source>
</reference>
<comment type="caution">
    <text evidence="2">The sequence shown here is derived from an EMBL/GenBank/DDBJ whole genome shotgun (WGS) entry which is preliminary data.</text>
</comment>
<reference evidence="2" key="1">
    <citation type="journal article" date="2021" name="PeerJ">
        <title>Extensive microbial diversity within the chicken gut microbiome revealed by metagenomics and culture.</title>
        <authorList>
            <person name="Gilroy R."/>
            <person name="Ravi A."/>
            <person name="Getino M."/>
            <person name="Pursley I."/>
            <person name="Horton D.L."/>
            <person name="Alikhan N.F."/>
            <person name="Baker D."/>
            <person name="Gharbi K."/>
            <person name="Hall N."/>
            <person name="Watson M."/>
            <person name="Adriaenssens E.M."/>
            <person name="Foster-Nyarko E."/>
            <person name="Jarju S."/>
            <person name="Secka A."/>
            <person name="Antonio M."/>
            <person name="Oren A."/>
            <person name="Chaudhuri R.R."/>
            <person name="La Ragione R."/>
            <person name="Hildebrand F."/>
            <person name="Pallen M.J."/>
        </authorList>
    </citation>
    <scope>NUCLEOTIDE SEQUENCE</scope>
    <source>
        <strain evidence="2">ChiGjej4B4-18154</strain>
    </source>
</reference>
<accession>A0A9D2E5F5</accession>
<sequence>MKICDETVRAAVDSGLSSVRMDAAQKQAILAQCRPTVAVAPPARRLGPMRRALALAAAFALVLCLGGGVLAAAPELQQKLAVLGEETLQMLQPINQVSEDEGIRMEVLAAMSDGQVAAVYIGLQDTTGQGRIGPDADLYTPQVTSTMFTSGETVDYDETTGTAILRLTANASQQLAGKKITVGATSITSGLS</sequence>
<keyword evidence="1" id="KW-1133">Transmembrane helix</keyword>